<organism evidence="2 3">
    <name type="scientific">Lentilactobacillus kosonis</name>
    <dbReference type="NCBI Taxonomy" id="2810561"/>
    <lineage>
        <taxon>Bacteria</taxon>
        <taxon>Bacillati</taxon>
        <taxon>Bacillota</taxon>
        <taxon>Bacilli</taxon>
        <taxon>Lactobacillales</taxon>
        <taxon>Lactobacillaceae</taxon>
        <taxon>Lentilactobacillus</taxon>
    </lineage>
</organism>
<name>A0A401FNF2_9LACO</name>
<dbReference type="RefSeq" id="WP_125008677.1">
    <property type="nucleotide sequence ID" value="NZ_BEXA01000005.1"/>
</dbReference>
<evidence type="ECO:0000313" key="2">
    <source>
        <dbReference type="EMBL" id="GAY73912.1"/>
    </source>
</evidence>
<proteinExistence type="predicted"/>
<keyword evidence="3" id="KW-1185">Reference proteome</keyword>
<feature type="transmembrane region" description="Helical" evidence="1">
    <location>
        <begin position="12"/>
        <end position="29"/>
    </location>
</feature>
<keyword evidence="1" id="KW-0472">Membrane</keyword>
<dbReference type="OrthoDB" id="2316464at2"/>
<evidence type="ECO:0000313" key="3">
    <source>
        <dbReference type="Proteomes" id="UP000286974"/>
    </source>
</evidence>
<keyword evidence="1" id="KW-1133">Transmembrane helix</keyword>
<dbReference type="Proteomes" id="UP000286974">
    <property type="component" value="Unassembled WGS sequence"/>
</dbReference>
<reference evidence="2 3" key="1">
    <citation type="submission" date="2017-11" db="EMBL/GenBank/DDBJ databases">
        <title>Draft Genome Sequence of Lactobacillus curieae NBRC 111893 isolated from Koso, a Japanese sugar-Vegetable Fermented Beverage.</title>
        <authorList>
            <person name="Chiou T.Y."/>
            <person name="Oshima K."/>
            <person name="Suda W."/>
            <person name="Hattori M."/>
            <person name="Takahashi T."/>
        </authorList>
    </citation>
    <scope>NUCLEOTIDE SEQUENCE [LARGE SCALE GENOMIC DNA]</scope>
    <source>
        <strain evidence="2 3">NBRC111893</strain>
    </source>
</reference>
<feature type="transmembrane region" description="Helical" evidence="1">
    <location>
        <begin position="35"/>
        <end position="57"/>
    </location>
</feature>
<gene>
    <name evidence="2" type="ORF">NBRC111893_2058</name>
</gene>
<comment type="caution">
    <text evidence="2">The sequence shown here is derived from an EMBL/GenBank/DDBJ whole genome shotgun (WGS) entry which is preliminary data.</text>
</comment>
<protein>
    <submittedName>
        <fullName evidence="2">Uncharacterized protein</fullName>
    </submittedName>
</protein>
<evidence type="ECO:0000256" key="1">
    <source>
        <dbReference type="SAM" id="Phobius"/>
    </source>
</evidence>
<keyword evidence="1" id="KW-0812">Transmembrane</keyword>
<sequence length="64" mass="7008">MGFSPAQIFADICLIVSIGIGLIIQMNHLPDNVQVGLVILALIFFLVSISVSITLAVKSRRRRK</sequence>
<dbReference type="AlphaFoldDB" id="A0A401FNF2"/>
<dbReference type="EMBL" id="BEXA01000005">
    <property type="protein sequence ID" value="GAY73912.1"/>
    <property type="molecule type" value="Genomic_DNA"/>
</dbReference>
<accession>A0A401FNF2</accession>